<evidence type="ECO:0000313" key="4">
    <source>
        <dbReference type="Proteomes" id="UP001597018"/>
    </source>
</evidence>
<feature type="compositionally biased region" description="Low complexity" evidence="1">
    <location>
        <begin position="142"/>
        <end position="157"/>
    </location>
</feature>
<dbReference type="Proteomes" id="UP001597018">
    <property type="component" value="Unassembled WGS sequence"/>
</dbReference>
<comment type="caution">
    <text evidence="3">The sequence shown here is derived from an EMBL/GenBank/DDBJ whole genome shotgun (WGS) entry which is preliminary data.</text>
</comment>
<feature type="transmembrane region" description="Helical" evidence="2">
    <location>
        <begin position="81"/>
        <end position="105"/>
    </location>
</feature>
<feature type="compositionally biased region" description="Pro residues" evidence="1">
    <location>
        <begin position="158"/>
        <end position="168"/>
    </location>
</feature>
<organism evidence="3 4">
    <name type="scientific">Saccharopolyspora rosea</name>
    <dbReference type="NCBI Taxonomy" id="524884"/>
    <lineage>
        <taxon>Bacteria</taxon>
        <taxon>Bacillati</taxon>
        <taxon>Actinomycetota</taxon>
        <taxon>Actinomycetes</taxon>
        <taxon>Pseudonocardiales</taxon>
        <taxon>Pseudonocardiaceae</taxon>
        <taxon>Saccharopolyspora</taxon>
    </lineage>
</organism>
<accession>A0ABW3FIM0</accession>
<evidence type="ECO:0000256" key="1">
    <source>
        <dbReference type="SAM" id="MobiDB-lite"/>
    </source>
</evidence>
<feature type="region of interest" description="Disordered" evidence="1">
    <location>
        <begin position="1"/>
        <end position="75"/>
    </location>
</feature>
<evidence type="ECO:0000313" key="3">
    <source>
        <dbReference type="EMBL" id="MFD0918336.1"/>
    </source>
</evidence>
<reference evidence="4" key="1">
    <citation type="journal article" date="2019" name="Int. J. Syst. Evol. Microbiol.">
        <title>The Global Catalogue of Microorganisms (GCM) 10K type strain sequencing project: providing services to taxonomists for standard genome sequencing and annotation.</title>
        <authorList>
            <consortium name="The Broad Institute Genomics Platform"/>
            <consortium name="The Broad Institute Genome Sequencing Center for Infectious Disease"/>
            <person name="Wu L."/>
            <person name="Ma J."/>
        </authorList>
    </citation>
    <scope>NUCLEOTIDE SEQUENCE [LARGE SCALE GENOMIC DNA]</scope>
    <source>
        <strain evidence="4">CCUG 56401</strain>
    </source>
</reference>
<sequence>MASENGSHHDSSDEESLASLPPEMRVYRPSDDVPVDPPEPEPEPEPAYEQVPLSSLSGTPAPQRSEEVPRRTRSRGLPSKFSLLAMAIAAVVLVSVPFALSMLLLDDDAEGHRAVQPLDQPGPSGEARPPASPTGAPPPATAPTSDTPARTSSRTSPPAAPPPAPPRTTTPSAPDPFYAGPGCPNTARSSYQAVGYYQNGSEGWISGNGGARESGCTGRFDAMPMSGKADSANAGLYAKWTFDVSGQITTGRCTIAAYIPNADDPRAVGARKAHYSIFSSFESTAANVIDTADVDQVANRGHWVNLGDVPVGQGELAVKLQNRGEDWAGGADGEGAHTAAAQLRVSCTPS</sequence>
<name>A0ABW3FIM0_9PSEU</name>
<dbReference type="EMBL" id="JBHTIW010000001">
    <property type="protein sequence ID" value="MFD0918336.1"/>
    <property type="molecule type" value="Genomic_DNA"/>
</dbReference>
<evidence type="ECO:0000256" key="2">
    <source>
        <dbReference type="SAM" id="Phobius"/>
    </source>
</evidence>
<dbReference type="RefSeq" id="WP_263250039.1">
    <property type="nucleotide sequence ID" value="NZ_BAABLT010000034.1"/>
</dbReference>
<proteinExistence type="predicted"/>
<feature type="compositionally biased region" description="Basic and acidic residues" evidence="1">
    <location>
        <begin position="1"/>
        <end position="11"/>
    </location>
</feature>
<feature type="region of interest" description="Disordered" evidence="1">
    <location>
        <begin position="113"/>
        <end position="184"/>
    </location>
</feature>
<feature type="compositionally biased region" description="Pro residues" evidence="1">
    <location>
        <begin position="130"/>
        <end position="141"/>
    </location>
</feature>
<keyword evidence="4" id="KW-1185">Reference proteome</keyword>
<keyword evidence="2" id="KW-1133">Transmembrane helix</keyword>
<keyword evidence="2" id="KW-0472">Membrane</keyword>
<protein>
    <submittedName>
        <fullName evidence="3">Uncharacterized protein</fullName>
    </submittedName>
</protein>
<gene>
    <name evidence="3" type="ORF">ACFQ16_01125</name>
</gene>
<feature type="compositionally biased region" description="Polar residues" evidence="1">
    <location>
        <begin position="53"/>
        <end position="62"/>
    </location>
</feature>
<keyword evidence="2" id="KW-0812">Transmembrane</keyword>